<evidence type="ECO:0000256" key="4">
    <source>
        <dbReference type="ARBA" id="ARBA00023125"/>
    </source>
</evidence>
<dbReference type="CDD" id="cd00018">
    <property type="entry name" value="AP2"/>
    <property type="match status" value="1"/>
</dbReference>
<protein>
    <recommendedName>
        <fullName evidence="9">AP2/ERF domain-containing protein</fullName>
    </recommendedName>
</protein>
<organism evidence="10 11">
    <name type="scientific">Leersia perrieri</name>
    <dbReference type="NCBI Taxonomy" id="77586"/>
    <lineage>
        <taxon>Eukaryota</taxon>
        <taxon>Viridiplantae</taxon>
        <taxon>Streptophyta</taxon>
        <taxon>Embryophyta</taxon>
        <taxon>Tracheophyta</taxon>
        <taxon>Spermatophyta</taxon>
        <taxon>Magnoliopsida</taxon>
        <taxon>Liliopsida</taxon>
        <taxon>Poales</taxon>
        <taxon>Poaceae</taxon>
        <taxon>BOP clade</taxon>
        <taxon>Oryzoideae</taxon>
        <taxon>Oryzeae</taxon>
        <taxon>Oryzinae</taxon>
        <taxon>Leersia</taxon>
    </lineage>
</organism>
<comment type="subcellular location">
    <subcellularLocation>
        <location evidence="1">Nucleus</location>
    </subcellularLocation>
</comment>
<feature type="compositionally biased region" description="Polar residues" evidence="8">
    <location>
        <begin position="302"/>
        <end position="313"/>
    </location>
</feature>
<name>A0A0D9WJ35_9ORYZ</name>
<dbReference type="Proteomes" id="UP000032180">
    <property type="component" value="Chromosome 5"/>
</dbReference>
<feature type="domain" description="AP2/ERF" evidence="9">
    <location>
        <begin position="177"/>
        <end position="235"/>
    </location>
</feature>
<proteinExistence type="inferred from homology"/>
<comment type="similarity">
    <text evidence="7">Belongs to the AP2/ERF transcription factor family. AP2 subfamily.</text>
</comment>
<dbReference type="eggNOG" id="ENOG502QQW2">
    <property type="taxonomic scope" value="Eukaryota"/>
</dbReference>
<keyword evidence="11" id="KW-1185">Reference proteome</keyword>
<keyword evidence="2" id="KW-0677">Repeat</keyword>
<evidence type="ECO:0000256" key="3">
    <source>
        <dbReference type="ARBA" id="ARBA00023015"/>
    </source>
</evidence>
<dbReference type="HOGENOM" id="CLU_048809_1_0_1"/>
<evidence type="ECO:0000313" key="10">
    <source>
        <dbReference type="EnsemblPlants" id="LPERR05G19870.1"/>
    </source>
</evidence>
<dbReference type="PANTHER" id="PTHR32467:SF180">
    <property type="entry name" value="OS05G0536250 PROTEIN"/>
    <property type="match status" value="1"/>
</dbReference>
<reference evidence="11" key="2">
    <citation type="submission" date="2013-12" db="EMBL/GenBank/DDBJ databases">
        <authorList>
            <person name="Yu Y."/>
            <person name="Lee S."/>
            <person name="de Baynast K."/>
            <person name="Wissotski M."/>
            <person name="Liu L."/>
            <person name="Talag J."/>
            <person name="Goicoechea J."/>
            <person name="Angelova A."/>
            <person name="Jetty R."/>
            <person name="Kudrna D."/>
            <person name="Golser W."/>
            <person name="Rivera L."/>
            <person name="Zhang J."/>
            <person name="Wing R."/>
        </authorList>
    </citation>
    <scope>NUCLEOTIDE SEQUENCE</scope>
</reference>
<dbReference type="EnsemblPlants" id="LPERR05G19870.1">
    <property type="protein sequence ID" value="LPERR05G19870.1"/>
    <property type="gene ID" value="LPERR05G19870"/>
</dbReference>
<feature type="region of interest" description="Disordered" evidence="8">
    <location>
        <begin position="285"/>
        <end position="318"/>
    </location>
</feature>
<dbReference type="AlphaFoldDB" id="A0A0D9WJ35"/>
<evidence type="ECO:0000256" key="7">
    <source>
        <dbReference type="ARBA" id="ARBA00037973"/>
    </source>
</evidence>
<evidence type="ECO:0000256" key="2">
    <source>
        <dbReference type="ARBA" id="ARBA00022737"/>
    </source>
</evidence>
<dbReference type="Gramene" id="LPERR05G19870.1">
    <property type="protein sequence ID" value="LPERR05G19870.1"/>
    <property type="gene ID" value="LPERR05G19870"/>
</dbReference>
<sequence length="420" mass="46383">MDHHSIMMVKSEIETYSGSSPAMIINAPEGGAEVGPVVRRRRRDPSLLAPINGETNGGAIGKTSLTGITVKRSSRFRGVSRHRWTGRFEAHLWDKNSWNPTQRKKGKQVYLGAYDEEEAAARAYDLAALKYWGPTTYTNFPVMDYEKELKIMENLTKEEYLASLRRKSSGFSRGVSKYRGVARHHQNGRWEARIGRVFGNKYLYLGTYSTQEEAARAYDIAAIEYKGVNAVTNFDLRSYITWLKPTPTPVAMNPEALAMQIPADHFIPMETHMMMIPQNNPFISDHNAPTLAGDGSGSSSSNQEASMMISPNGSRKRGSSTALSLLLKSSMFRQLVEKNPDAGEETGGEISRELGAHPGEGYEYHNFFQGVAAPEICDLLSSGNVHASSSVGFEGDIACFGDGDRTAWNGFGSMQSLQLQ</sequence>
<dbReference type="GO" id="GO:0003700">
    <property type="term" value="F:DNA-binding transcription factor activity"/>
    <property type="evidence" value="ECO:0007669"/>
    <property type="project" value="InterPro"/>
</dbReference>
<reference evidence="10 11" key="1">
    <citation type="submission" date="2012-08" db="EMBL/GenBank/DDBJ databases">
        <title>Oryza genome evolution.</title>
        <authorList>
            <person name="Wing R.A."/>
        </authorList>
    </citation>
    <scope>NUCLEOTIDE SEQUENCE</scope>
</reference>
<dbReference type="GO" id="GO:0005634">
    <property type="term" value="C:nucleus"/>
    <property type="evidence" value="ECO:0007669"/>
    <property type="project" value="UniProtKB-SubCell"/>
</dbReference>
<evidence type="ECO:0000256" key="6">
    <source>
        <dbReference type="ARBA" id="ARBA00023242"/>
    </source>
</evidence>
<dbReference type="FunFam" id="3.30.730.10:FF:000004">
    <property type="entry name" value="AP2-like ethylene-responsive transcription factor"/>
    <property type="match status" value="1"/>
</dbReference>
<dbReference type="GO" id="GO:0009909">
    <property type="term" value="P:regulation of flower development"/>
    <property type="evidence" value="ECO:0007669"/>
    <property type="project" value="UniProtKB-ARBA"/>
</dbReference>
<dbReference type="InterPro" id="IPR016177">
    <property type="entry name" value="DNA-bd_dom_sf"/>
</dbReference>
<dbReference type="InterPro" id="IPR001471">
    <property type="entry name" value="AP2/ERF_dom"/>
</dbReference>
<accession>A0A0D9WJ35</accession>
<dbReference type="FunFam" id="3.30.730.10:FF:000002">
    <property type="entry name" value="AP2-like ethylene-responsive transcription factor"/>
    <property type="match status" value="1"/>
</dbReference>
<keyword evidence="6" id="KW-0539">Nucleus</keyword>
<dbReference type="Gene3D" id="3.30.730.10">
    <property type="entry name" value="AP2/ERF domain"/>
    <property type="match status" value="2"/>
</dbReference>
<evidence type="ECO:0000256" key="5">
    <source>
        <dbReference type="ARBA" id="ARBA00023163"/>
    </source>
</evidence>
<dbReference type="SUPFAM" id="SSF54171">
    <property type="entry name" value="DNA-binding domain"/>
    <property type="match status" value="2"/>
</dbReference>
<keyword evidence="4" id="KW-0238">DNA-binding</keyword>
<dbReference type="GO" id="GO:0003677">
    <property type="term" value="F:DNA binding"/>
    <property type="evidence" value="ECO:0007669"/>
    <property type="project" value="UniProtKB-KW"/>
</dbReference>
<dbReference type="Pfam" id="PF00847">
    <property type="entry name" value="AP2"/>
    <property type="match status" value="2"/>
</dbReference>
<keyword evidence="3" id="KW-0805">Transcription regulation</keyword>
<evidence type="ECO:0000313" key="11">
    <source>
        <dbReference type="Proteomes" id="UP000032180"/>
    </source>
</evidence>
<feature type="domain" description="AP2/ERF" evidence="9">
    <location>
        <begin position="75"/>
        <end position="141"/>
    </location>
</feature>
<dbReference type="PANTHER" id="PTHR32467">
    <property type="entry name" value="AP2-LIKE ETHYLENE-RESPONSIVE TRANSCRIPTION FACTOR"/>
    <property type="match status" value="1"/>
</dbReference>
<keyword evidence="5" id="KW-0804">Transcription</keyword>
<dbReference type="SMART" id="SM00380">
    <property type="entry name" value="AP2"/>
    <property type="match status" value="2"/>
</dbReference>
<dbReference type="PROSITE" id="PS51032">
    <property type="entry name" value="AP2_ERF"/>
    <property type="match status" value="2"/>
</dbReference>
<evidence type="ECO:0000259" key="9">
    <source>
        <dbReference type="PROSITE" id="PS51032"/>
    </source>
</evidence>
<dbReference type="STRING" id="77586.A0A0D9WJ35"/>
<dbReference type="InterPro" id="IPR036955">
    <property type="entry name" value="AP2/ERF_dom_sf"/>
</dbReference>
<evidence type="ECO:0000256" key="8">
    <source>
        <dbReference type="SAM" id="MobiDB-lite"/>
    </source>
</evidence>
<reference evidence="10" key="3">
    <citation type="submission" date="2015-04" db="UniProtKB">
        <authorList>
            <consortium name="EnsemblPlants"/>
        </authorList>
    </citation>
    <scope>IDENTIFICATION</scope>
</reference>
<evidence type="ECO:0000256" key="1">
    <source>
        <dbReference type="ARBA" id="ARBA00004123"/>
    </source>
</evidence>